<name>A0A816HQQ9_ADIRI</name>
<dbReference type="EMBL" id="CAJNOR010021749">
    <property type="protein sequence ID" value="CAF1691537.1"/>
    <property type="molecule type" value="Genomic_DNA"/>
</dbReference>
<evidence type="ECO:0000313" key="2">
    <source>
        <dbReference type="Proteomes" id="UP000663828"/>
    </source>
</evidence>
<organism evidence="1 2">
    <name type="scientific">Adineta ricciae</name>
    <name type="common">Rotifer</name>
    <dbReference type="NCBI Taxonomy" id="249248"/>
    <lineage>
        <taxon>Eukaryota</taxon>
        <taxon>Metazoa</taxon>
        <taxon>Spiralia</taxon>
        <taxon>Gnathifera</taxon>
        <taxon>Rotifera</taxon>
        <taxon>Eurotatoria</taxon>
        <taxon>Bdelloidea</taxon>
        <taxon>Adinetida</taxon>
        <taxon>Adinetidae</taxon>
        <taxon>Adineta</taxon>
    </lineage>
</organism>
<dbReference type="Proteomes" id="UP000663828">
    <property type="component" value="Unassembled WGS sequence"/>
</dbReference>
<dbReference type="AlphaFoldDB" id="A0A816HQQ9"/>
<comment type="caution">
    <text evidence="1">The sequence shown here is derived from an EMBL/GenBank/DDBJ whole genome shotgun (WGS) entry which is preliminary data.</text>
</comment>
<gene>
    <name evidence="1" type="ORF">XAT740_LOCUS64238</name>
</gene>
<reference evidence="1" key="1">
    <citation type="submission" date="2021-02" db="EMBL/GenBank/DDBJ databases">
        <authorList>
            <person name="Nowell W R."/>
        </authorList>
    </citation>
    <scope>NUCLEOTIDE SEQUENCE</scope>
</reference>
<protein>
    <submittedName>
        <fullName evidence="1">Uncharacterized protein</fullName>
    </submittedName>
</protein>
<evidence type="ECO:0000313" key="1">
    <source>
        <dbReference type="EMBL" id="CAF1691537.1"/>
    </source>
</evidence>
<sequence length="30" mass="3327">FPGKFTVGPLITQDGTGLDHHICHTEFPNF</sequence>
<proteinExistence type="predicted"/>
<keyword evidence="2" id="KW-1185">Reference proteome</keyword>
<feature type="non-terminal residue" evidence="1">
    <location>
        <position position="1"/>
    </location>
</feature>
<accession>A0A816HQQ9</accession>